<dbReference type="RefSeq" id="XP_022367173.1">
    <property type="nucleotide sequence ID" value="XM_022511465.1"/>
</dbReference>
<evidence type="ECO:0000256" key="4">
    <source>
        <dbReference type="ARBA" id="ARBA00022833"/>
    </source>
</evidence>
<dbReference type="RefSeq" id="XP_022367177.1">
    <property type="nucleotide sequence ID" value="XM_022511469.1"/>
</dbReference>
<keyword evidence="5" id="KW-0067">ATP-binding</keyword>
<keyword evidence="2" id="KW-0479">Metal-binding</keyword>
<dbReference type="RefSeq" id="XP_022367174.1">
    <property type="nucleotide sequence ID" value="XM_022511466.1"/>
</dbReference>
<keyword evidence="6" id="KW-0482">Metalloprotease</keyword>
<proteinExistence type="predicted"/>
<dbReference type="GeneID" id="111152813"/>
<keyword evidence="8" id="KW-1185">Reference proteome</keyword>
<comment type="cofactor">
    <cofactor evidence="1">
        <name>Zn(2+)</name>
        <dbReference type="ChEBI" id="CHEBI:29105"/>
    </cofactor>
</comment>
<organism evidence="8 11">
    <name type="scientific">Enhydra lutris kenyoni</name>
    <name type="common">northern sea otter</name>
    <dbReference type="NCBI Taxonomy" id="391180"/>
    <lineage>
        <taxon>Eukaryota</taxon>
        <taxon>Metazoa</taxon>
        <taxon>Chordata</taxon>
        <taxon>Craniata</taxon>
        <taxon>Vertebrata</taxon>
        <taxon>Euteleostomi</taxon>
        <taxon>Mammalia</taxon>
        <taxon>Eutheria</taxon>
        <taxon>Laurasiatheria</taxon>
        <taxon>Carnivora</taxon>
        <taxon>Caniformia</taxon>
        <taxon>Musteloidea</taxon>
        <taxon>Mustelidae</taxon>
        <taxon>Lutrinae</taxon>
        <taxon>Enhydra</taxon>
    </lineage>
</organism>
<keyword evidence="6" id="KW-0645">Protease</keyword>
<dbReference type="InterPro" id="IPR027417">
    <property type="entry name" value="P-loop_NTPase"/>
</dbReference>
<dbReference type="InterPro" id="IPR050928">
    <property type="entry name" value="ATP-dep_Zn_Metalloprotease"/>
</dbReference>
<accession>A0A2Y9KCP2</accession>
<protein>
    <submittedName>
        <fullName evidence="9 10">AFG3-like protein 1</fullName>
    </submittedName>
</protein>
<dbReference type="GO" id="GO:0034982">
    <property type="term" value="P:mitochondrial protein processing"/>
    <property type="evidence" value="ECO:0007669"/>
    <property type="project" value="TreeGrafter"/>
</dbReference>
<dbReference type="GO" id="GO:0005745">
    <property type="term" value="C:m-AAA complex"/>
    <property type="evidence" value="ECO:0007669"/>
    <property type="project" value="TreeGrafter"/>
</dbReference>
<sequence length="134" mass="14319">MLVEIDGERMPGTAAETRPVPSAPPEPPPAFCSCKLPGVRLSTSTVVPAGTSCPVVLDPALTQPGLSDRLIHVGTPDVRGRASIFRVHLCPLKLDKSLQKDTLAGKLLVLVWCFPDCAFGMSEELGQVSWDLSR</sequence>
<dbReference type="RefSeq" id="XP_022367176.1">
    <property type="nucleotide sequence ID" value="XM_022511468.1"/>
</dbReference>
<evidence type="ECO:0000313" key="11">
    <source>
        <dbReference type="RefSeq" id="XP_022367175.1"/>
    </source>
</evidence>
<dbReference type="Gene3D" id="3.40.50.300">
    <property type="entry name" value="P-loop containing nucleotide triphosphate hydrolases"/>
    <property type="match status" value="1"/>
</dbReference>
<feature type="region of interest" description="Disordered" evidence="7">
    <location>
        <begin position="1"/>
        <end position="27"/>
    </location>
</feature>
<dbReference type="AlphaFoldDB" id="A0A2Y9KCP2"/>
<dbReference type="Proteomes" id="UP000248482">
    <property type="component" value="Unplaced"/>
</dbReference>
<dbReference type="PANTHER" id="PTHR43655">
    <property type="entry name" value="ATP-DEPENDENT PROTEASE"/>
    <property type="match status" value="1"/>
</dbReference>
<dbReference type="KEGG" id="elk:111152813"/>
<dbReference type="STRING" id="391180.A0A2Y9KCP2"/>
<gene>
    <name evidence="9 10 11 12 13 14" type="primary">LOC111152813</name>
</gene>
<evidence type="ECO:0000256" key="1">
    <source>
        <dbReference type="ARBA" id="ARBA00001947"/>
    </source>
</evidence>
<evidence type="ECO:0000313" key="14">
    <source>
        <dbReference type="RefSeq" id="XP_022367178.1"/>
    </source>
</evidence>
<dbReference type="OrthoDB" id="8956381at2759"/>
<evidence type="ECO:0000313" key="10">
    <source>
        <dbReference type="RefSeq" id="XP_022367174.1"/>
    </source>
</evidence>
<evidence type="ECO:0000256" key="3">
    <source>
        <dbReference type="ARBA" id="ARBA00022741"/>
    </source>
</evidence>
<dbReference type="GO" id="GO:0046872">
    <property type="term" value="F:metal ion binding"/>
    <property type="evidence" value="ECO:0007669"/>
    <property type="project" value="UniProtKB-KW"/>
</dbReference>
<dbReference type="RefSeq" id="XP_022367178.1">
    <property type="nucleotide sequence ID" value="XM_022511470.1"/>
</dbReference>
<evidence type="ECO:0000256" key="5">
    <source>
        <dbReference type="ARBA" id="ARBA00022840"/>
    </source>
</evidence>
<keyword evidence="4" id="KW-0862">Zinc</keyword>
<name>A0A2Y9KCP2_ENHLU</name>
<evidence type="ECO:0000256" key="2">
    <source>
        <dbReference type="ARBA" id="ARBA00022723"/>
    </source>
</evidence>
<dbReference type="GO" id="GO:0008237">
    <property type="term" value="F:metallopeptidase activity"/>
    <property type="evidence" value="ECO:0007669"/>
    <property type="project" value="UniProtKB-KW"/>
</dbReference>
<evidence type="ECO:0000256" key="6">
    <source>
        <dbReference type="ARBA" id="ARBA00023049"/>
    </source>
</evidence>
<evidence type="ECO:0000313" key="9">
    <source>
        <dbReference type="RefSeq" id="XP_022367173.1"/>
    </source>
</evidence>
<dbReference type="Gene3D" id="1.10.8.60">
    <property type="match status" value="1"/>
</dbReference>
<reference evidence="9 10" key="1">
    <citation type="submission" date="2025-04" db="UniProtKB">
        <authorList>
            <consortium name="RefSeq"/>
        </authorList>
    </citation>
    <scope>IDENTIFICATION</scope>
    <source>
        <tissue evidence="9 10">Blood</tissue>
    </source>
</reference>
<keyword evidence="6" id="KW-0378">Hydrolase</keyword>
<keyword evidence="3" id="KW-0547">Nucleotide-binding</keyword>
<dbReference type="PANTHER" id="PTHR43655:SF7">
    <property type="entry name" value="AFG3-LIKE PROTEIN 1"/>
    <property type="match status" value="1"/>
</dbReference>
<evidence type="ECO:0000313" key="8">
    <source>
        <dbReference type="Proteomes" id="UP000248482"/>
    </source>
</evidence>
<evidence type="ECO:0000256" key="7">
    <source>
        <dbReference type="SAM" id="MobiDB-lite"/>
    </source>
</evidence>
<dbReference type="GO" id="GO:0005524">
    <property type="term" value="F:ATP binding"/>
    <property type="evidence" value="ECO:0007669"/>
    <property type="project" value="UniProtKB-KW"/>
</dbReference>
<dbReference type="RefSeq" id="XP_022367175.1">
    <property type="nucleotide sequence ID" value="XM_022511467.1"/>
</dbReference>
<evidence type="ECO:0000313" key="12">
    <source>
        <dbReference type="RefSeq" id="XP_022367176.1"/>
    </source>
</evidence>
<evidence type="ECO:0000313" key="13">
    <source>
        <dbReference type="RefSeq" id="XP_022367177.1"/>
    </source>
</evidence>